<organism evidence="1 2">
    <name type="scientific">Haemonchus contortus</name>
    <name type="common">Barber pole worm</name>
    <dbReference type="NCBI Taxonomy" id="6289"/>
    <lineage>
        <taxon>Eukaryota</taxon>
        <taxon>Metazoa</taxon>
        <taxon>Ecdysozoa</taxon>
        <taxon>Nematoda</taxon>
        <taxon>Chromadorea</taxon>
        <taxon>Rhabditida</taxon>
        <taxon>Rhabditina</taxon>
        <taxon>Rhabditomorpha</taxon>
        <taxon>Strongyloidea</taxon>
        <taxon>Trichostrongylidae</taxon>
        <taxon>Haemonchus</taxon>
    </lineage>
</organism>
<dbReference type="AlphaFoldDB" id="A0A7I4Z2S2"/>
<dbReference type="InterPro" id="IPR045055">
    <property type="entry name" value="DNA2/NAM7-like"/>
</dbReference>
<dbReference type="PANTHER" id="PTHR10887:SF495">
    <property type="entry name" value="HELICASE SENATAXIN ISOFORM X1-RELATED"/>
    <property type="match status" value="1"/>
</dbReference>
<sequence>MDPNCDLFFRVAHFALVTPSHRSEPIFGNILTRLTRNGVITSARAVFEGCPEAVTITSSVCSFIRNVVPFQIVSASSRENVSTAMRFSEPPVSMEARAFLADKVRQFLPMHPEEGILPMSVSRISPSDRAWLSDRLENFDNYCFHTRASRHNLDKICNAACSALAAVNAADDDRRCDSGTATVIKPEWFPIRLRFVIANMTSEAGWSPGRFAILWISGSSRLVRMKIVEVTAMASQRSLAVILQAFRLSHHTLMRGLQAFGRNIGADRVTLTEDQKDAVRVGSGRLPIVAIQAAYGTGKTLVGALIAALSSQTPDTTVIVTTSTNAAVAQFAETLLSLGDFPNLNVVRHISDTAASSNLTPTAVDLNKVLKGLGAAFGHLLDAEDREACQRFTQCRQLLEDYLENPDRVPEMSDDDKEEYEIAEQFVSQTIKRMVRILFTVNPPSVLCLTTSSLLNSTGSRGIFSQYVTNFKVIIGDEDSQIPEPALLTIAARLQGRTARVHW</sequence>
<dbReference type="OrthoDB" id="5874582at2759"/>
<proteinExistence type="predicted"/>
<evidence type="ECO:0000313" key="1">
    <source>
        <dbReference type="Proteomes" id="UP000025227"/>
    </source>
</evidence>
<protein>
    <submittedName>
        <fullName evidence="2">AAA_11 domain-containing protein</fullName>
    </submittedName>
</protein>
<dbReference type="SUPFAM" id="SSF52540">
    <property type="entry name" value="P-loop containing nucleoside triphosphate hydrolases"/>
    <property type="match status" value="1"/>
</dbReference>
<dbReference type="InterPro" id="IPR027417">
    <property type="entry name" value="P-loop_NTPase"/>
</dbReference>
<keyword evidence="1" id="KW-1185">Reference proteome</keyword>
<dbReference type="PANTHER" id="PTHR10887">
    <property type="entry name" value="DNA2/NAM7 HELICASE FAMILY"/>
    <property type="match status" value="1"/>
</dbReference>
<accession>A0A7I4Z2S2</accession>
<dbReference type="WBParaSite" id="HCON_00179980-00001">
    <property type="protein sequence ID" value="HCON_00179980-00001"/>
    <property type="gene ID" value="HCON_00179980"/>
</dbReference>
<evidence type="ECO:0000313" key="2">
    <source>
        <dbReference type="WBParaSite" id="HCON_00179980-00001"/>
    </source>
</evidence>
<dbReference type="OMA" id="ICTSDEP"/>
<reference evidence="2" key="1">
    <citation type="submission" date="2020-12" db="UniProtKB">
        <authorList>
            <consortium name="WormBaseParasite"/>
        </authorList>
    </citation>
    <scope>IDENTIFICATION</scope>
    <source>
        <strain evidence="2">MHco3</strain>
    </source>
</reference>
<name>A0A7I4Z2S2_HAECO</name>
<dbReference type="Proteomes" id="UP000025227">
    <property type="component" value="Unplaced"/>
</dbReference>
<dbReference type="Gene3D" id="3.40.50.300">
    <property type="entry name" value="P-loop containing nucleotide triphosphate hydrolases"/>
    <property type="match status" value="1"/>
</dbReference>